<dbReference type="EMBL" id="CAIIXF020000007">
    <property type="protein sequence ID" value="CAH1790538.1"/>
    <property type="molecule type" value="Genomic_DNA"/>
</dbReference>
<evidence type="ECO:0000313" key="1">
    <source>
        <dbReference type="EMBL" id="CAH1790538.1"/>
    </source>
</evidence>
<evidence type="ECO:0000313" key="2">
    <source>
        <dbReference type="Proteomes" id="UP000749559"/>
    </source>
</evidence>
<proteinExistence type="predicted"/>
<protein>
    <submittedName>
        <fullName evidence="1">Uncharacterized protein</fullName>
    </submittedName>
</protein>
<dbReference type="AlphaFoldDB" id="A0A8J1UXC1"/>
<accession>A0A8J1UXC1</accession>
<dbReference type="Proteomes" id="UP000749559">
    <property type="component" value="Unassembled WGS sequence"/>
</dbReference>
<comment type="caution">
    <text evidence="1">The sequence shown here is derived from an EMBL/GenBank/DDBJ whole genome shotgun (WGS) entry which is preliminary data.</text>
</comment>
<reference evidence="1" key="1">
    <citation type="submission" date="2022-03" db="EMBL/GenBank/DDBJ databases">
        <authorList>
            <person name="Martin C."/>
        </authorList>
    </citation>
    <scope>NUCLEOTIDE SEQUENCE</scope>
</reference>
<keyword evidence="2" id="KW-1185">Reference proteome</keyword>
<sequence length="108" mass="12255">MERTLRLFQILLVIMENILIPSHLINATNAAAATIRPSQRILTSNKVPSDQNSVHADRRDLTTWDPLSNILSNGSELYNALGIYEGDPGMKYGKETSKYFRTFKKNMK</sequence>
<organism evidence="1 2">
    <name type="scientific">Owenia fusiformis</name>
    <name type="common">Polychaete worm</name>
    <dbReference type="NCBI Taxonomy" id="6347"/>
    <lineage>
        <taxon>Eukaryota</taxon>
        <taxon>Metazoa</taxon>
        <taxon>Spiralia</taxon>
        <taxon>Lophotrochozoa</taxon>
        <taxon>Annelida</taxon>
        <taxon>Polychaeta</taxon>
        <taxon>Sedentaria</taxon>
        <taxon>Canalipalpata</taxon>
        <taxon>Sabellida</taxon>
        <taxon>Oweniida</taxon>
        <taxon>Oweniidae</taxon>
        <taxon>Owenia</taxon>
    </lineage>
</organism>
<name>A0A8J1UXC1_OWEFU</name>
<feature type="non-terminal residue" evidence="1">
    <location>
        <position position="108"/>
    </location>
</feature>
<gene>
    <name evidence="1" type="ORF">OFUS_LOCUS15729</name>
</gene>